<evidence type="ECO:0000313" key="3">
    <source>
        <dbReference type="Proteomes" id="UP000830236"/>
    </source>
</evidence>
<dbReference type="KEGG" id="agh:M3I41_01350"/>
<feature type="transmembrane region" description="Helical" evidence="1">
    <location>
        <begin position="94"/>
        <end position="118"/>
    </location>
</feature>
<protein>
    <submittedName>
        <fullName evidence="2">Uncharacterized protein</fullName>
    </submittedName>
</protein>
<evidence type="ECO:0000313" key="2">
    <source>
        <dbReference type="EMBL" id="UQF79949.1"/>
    </source>
</evidence>
<proteinExistence type="predicted"/>
<evidence type="ECO:0000256" key="1">
    <source>
        <dbReference type="SAM" id="Phobius"/>
    </source>
</evidence>
<name>A0A9E7DCJ0_9ACTO</name>
<gene>
    <name evidence="2" type="ORF">M3I41_01350</name>
</gene>
<dbReference type="EMBL" id="CP097095">
    <property type="protein sequence ID" value="UQF79949.1"/>
    <property type="molecule type" value="Genomic_DNA"/>
</dbReference>
<sequence>MNNDQTNVEFYTLSLIDDVSNPDDQSEKAFNEKLARSEKVAQIGKGSRELGRQKCEILTAFSTVFVRIGLFLIVSPLIVFIVTLLVSEEYSSGVGWALLMFLISFFMLVPFGFLFLIVADFVAFRVRGCGGGVQGSAHRG</sequence>
<keyword evidence="1" id="KW-1133">Transmembrane helix</keyword>
<keyword evidence="1" id="KW-0812">Transmembrane</keyword>
<dbReference type="AlphaFoldDB" id="A0A9E7DCJ0"/>
<feature type="transmembrane region" description="Helical" evidence="1">
    <location>
        <begin position="57"/>
        <end position="82"/>
    </location>
</feature>
<accession>A0A9E7DCJ0</accession>
<dbReference type="Proteomes" id="UP000830236">
    <property type="component" value="Chromosome"/>
</dbReference>
<keyword evidence="1" id="KW-0472">Membrane</keyword>
<organism evidence="2 3">
    <name type="scientific">Actinomyces graevenitzii</name>
    <dbReference type="NCBI Taxonomy" id="55565"/>
    <lineage>
        <taxon>Bacteria</taxon>
        <taxon>Bacillati</taxon>
        <taxon>Actinomycetota</taxon>
        <taxon>Actinomycetes</taxon>
        <taxon>Actinomycetales</taxon>
        <taxon>Actinomycetaceae</taxon>
        <taxon>Actinomyces</taxon>
    </lineage>
</organism>
<reference evidence="2" key="1">
    <citation type="submission" date="2022-05" db="EMBL/GenBank/DDBJ databases">
        <title>Using nanopore sequencing to obtain complete genomes from saliva samples.</title>
        <authorList>
            <person name="Baker J.L."/>
        </authorList>
    </citation>
    <scope>NUCLEOTIDE SEQUENCE</scope>
    <source>
        <strain evidence="2">JCVI-JB-Ag32</strain>
    </source>
</reference>